<dbReference type="Proteomes" id="UP000011958">
    <property type="component" value="Unassembled WGS sequence"/>
</dbReference>
<dbReference type="InterPro" id="IPR018328">
    <property type="entry name" value="Rad4_beta-hairpin_dom3"/>
</dbReference>
<keyword evidence="12" id="KW-1185">Reference proteome</keyword>
<evidence type="ECO:0000256" key="3">
    <source>
        <dbReference type="ARBA" id="ARBA00022763"/>
    </source>
</evidence>
<dbReference type="SUPFAM" id="SSF54001">
    <property type="entry name" value="Cysteine proteinases"/>
    <property type="match status" value="1"/>
</dbReference>
<dbReference type="eggNOG" id="KOG2179">
    <property type="taxonomic scope" value="Eukaryota"/>
</dbReference>
<gene>
    <name evidence="11" type="ORF">PNEG_03393</name>
</gene>
<name>M7PCN6_PNEMU</name>
<evidence type="ECO:0000256" key="1">
    <source>
        <dbReference type="ARBA" id="ARBA00004123"/>
    </source>
</evidence>
<dbReference type="InterPro" id="IPR018026">
    <property type="entry name" value="DNA_repair_Rad4-like"/>
</dbReference>
<keyword evidence="5" id="KW-0234">DNA repair</keyword>
<dbReference type="RefSeq" id="XP_007875478.1">
    <property type="nucleotide sequence ID" value="XM_007877287.1"/>
</dbReference>
<dbReference type="GeneID" id="19897080"/>
<dbReference type="InterPro" id="IPR038765">
    <property type="entry name" value="Papain-like_cys_pep_sf"/>
</dbReference>
<protein>
    <recommendedName>
        <fullName evidence="13">Rad4 beta-hairpin domain-containing protein</fullName>
    </recommendedName>
</protein>
<dbReference type="Pfam" id="PF10403">
    <property type="entry name" value="BHD_1"/>
    <property type="match status" value="1"/>
</dbReference>
<dbReference type="InterPro" id="IPR018327">
    <property type="entry name" value="BHD_2"/>
</dbReference>
<organism evidence="11 12">
    <name type="scientific">Pneumocystis murina (strain B123)</name>
    <name type="common">Mouse pneumocystis pneumonia agent</name>
    <name type="synonym">Pneumocystis carinii f. sp. muris</name>
    <dbReference type="NCBI Taxonomy" id="1069680"/>
    <lineage>
        <taxon>Eukaryota</taxon>
        <taxon>Fungi</taxon>
        <taxon>Dikarya</taxon>
        <taxon>Ascomycota</taxon>
        <taxon>Taphrinomycotina</taxon>
        <taxon>Pneumocystomycetes</taxon>
        <taxon>Pneumocystaceae</taxon>
        <taxon>Pneumocystis</taxon>
    </lineage>
</organism>
<evidence type="ECO:0000259" key="8">
    <source>
        <dbReference type="SMART" id="SM01030"/>
    </source>
</evidence>
<dbReference type="GO" id="GO:0006298">
    <property type="term" value="P:mismatch repair"/>
    <property type="evidence" value="ECO:0007669"/>
    <property type="project" value="TreeGrafter"/>
</dbReference>
<dbReference type="OrthoDB" id="6329284at2759"/>
<dbReference type="InterPro" id="IPR004583">
    <property type="entry name" value="DNA_repair_Rad4"/>
</dbReference>
<keyword evidence="6" id="KW-0539">Nucleus</keyword>
<evidence type="ECO:0000256" key="7">
    <source>
        <dbReference type="SAM" id="MobiDB-lite"/>
    </source>
</evidence>
<evidence type="ECO:0000259" key="9">
    <source>
        <dbReference type="SMART" id="SM01031"/>
    </source>
</evidence>
<dbReference type="SMART" id="SM01031">
    <property type="entry name" value="BHD_2"/>
    <property type="match status" value="1"/>
</dbReference>
<evidence type="ECO:0000256" key="4">
    <source>
        <dbReference type="ARBA" id="ARBA00023125"/>
    </source>
</evidence>
<dbReference type="AlphaFoldDB" id="M7PCN6"/>
<feature type="domain" description="Rad4 beta-hairpin" evidence="8">
    <location>
        <begin position="441"/>
        <end position="499"/>
    </location>
</feature>
<dbReference type="Gene3D" id="3.90.260.10">
    <property type="entry name" value="Transglutaminase-like"/>
    <property type="match status" value="1"/>
</dbReference>
<sequence>MKEVFFSEKEWSNETFFLETSSSSSRKERKKYEGELTDDMDEDEIEWENFGFDSEENENKNTEKQKDETTFEYKIEENISKKRHGIKGKDRKLRLEIHKLHLLCLISHASLRNYFCRDKRLHAKLKTILPYEIRELFHPNVKISQYRKSKMFMIALRAIVNIWKKKFKKNKYGLSKSLWKSPEQINKPQIKKLYDNIFRFEDFLKAAEELQGSRDLGAQLFVAFLRSNNVKTRLTVLLQPLSYGFDKSNSLNDSTLDTFNKNNTSITKDNYMHEVANKHSNCSTFPKNAKSIKSIRPFKRPRLDNFITNCSNVSDGNNISDIKESLHPFYWAEVLNPFTQKWIFVDPMVSYLIGKPSKFESLVSKSKNSLGYIISFDEDGYVKDVTRRYTKHFNSKVRKQRLESVVGDEEWWEKVLNFYKSGHVTQPYDIIEDEEFLQRETFEKIPQNIKDLKNHPLFIIERHLKQNQVIFSKKPCSFITVKKNGNRVKEPIFYRKDIVTVLSATKWYQRGRKIKFGEQPLKIVPEYRKNSTSDELNGNIKYATVGLYSESQTELYIPPPVLNGKVPRNAYGNLDIFVPSMIPQGAIYLPFPGISLTAKILGIDYADAVVGFKFEKRLSLPIIKGIIIAQEFEEAISLAFKIMKEEEYEKISQKMRNIILARWKRFYRKLCIFERLKQYDKDNISNT</sequence>
<dbReference type="PANTHER" id="PTHR12135">
    <property type="entry name" value="DNA REPAIR PROTEIN XP-C / RAD4"/>
    <property type="match status" value="1"/>
</dbReference>
<feature type="region of interest" description="Disordered" evidence="7">
    <location>
        <begin position="17"/>
        <end position="44"/>
    </location>
</feature>
<proteinExistence type="inferred from homology"/>
<keyword evidence="3" id="KW-0227">DNA damage</keyword>
<dbReference type="Pfam" id="PF10405">
    <property type="entry name" value="BHD_3"/>
    <property type="match status" value="1"/>
</dbReference>
<dbReference type="SMART" id="SM01032">
    <property type="entry name" value="BHD_3"/>
    <property type="match status" value="1"/>
</dbReference>
<dbReference type="Gene3D" id="2.20.20.110">
    <property type="entry name" value="Rad4, beta-hairpin domain BHD1"/>
    <property type="match status" value="1"/>
</dbReference>
<dbReference type="GO" id="GO:0003697">
    <property type="term" value="F:single-stranded DNA binding"/>
    <property type="evidence" value="ECO:0007669"/>
    <property type="project" value="TreeGrafter"/>
</dbReference>
<comment type="similarity">
    <text evidence="2">Belongs to the XPC family.</text>
</comment>
<feature type="compositionally biased region" description="Acidic residues" evidence="7">
    <location>
        <begin position="35"/>
        <end position="44"/>
    </location>
</feature>
<evidence type="ECO:0000259" key="10">
    <source>
        <dbReference type="SMART" id="SM01032"/>
    </source>
</evidence>
<dbReference type="InterPro" id="IPR036985">
    <property type="entry name" value="Transglutaminase-like_sf"/>
</dbReference>
<dbReference type="STRING" id="1069680.M7PCN6"/>
<dbReference type="VEuPathDB" id="FungiDB:PNEG_03393"/>
<evidence type="ECO:0008006" key="13">
    <source>
        <dbReference type="Google" id="ProtNLM"/>
    </source>
</evidence>
<evidence type="ECO:0000256" key="6">
    <source>
        <dbReference type="ARBA" id="ARBA00023242"/>
    </source>
</evidence>
<dbReference type="InterPro" id="IPR018325">
    <property type="entry name" value="Rad4/PNGase_transGLS-fold"/>
</dbReference>
<evidence type="ECO:0000313" key="12">
    <source>
        <dbReference type="Proteomes" id="UP000011958"/>
    </source>
</evidence>
<dbReference type="InterPro" id="IPR042488">
    <property type="entry name" value="Rad4_BHD3_sf"/>
</dbReference>
<dbReference type="EMBL" id="AFWA02000017">
    <property type="protein sequence ID" value="EMR08224.1"/>
    <property type="molecule type" value="Genomic_DNA"/>
</dbReference>
<dbReference type="InterPro" id="IPR018326">
    <property type="entry name" value="Rad4_beta-hairpin_dom1"/>
</dbReference>
<dbReference type="GO" id="GO:0000111">
    <property type="term" value="C:nucleotide-excision repair factor 2 complex"/>
    <property type="evidence" value="ECO:0007669"/>
    <property type="project" value="TreeGrafter"/>
</dbReference>
<dbReference type="OMA" id="IPEWLMS"/>
<dbReference type="GO" id="GO:0003684">
    <property type="term" value="F:damaged DNA binding"/>
    <property type="evidence" value="ECO:0007669"/>
    <property type="project" value="InterPro"/>
</dbReference>
<dbReference type="Pfam" id="PF03835">
    <property type="entry name" value="Rad4"/>
    <property type="match status" value="1"/>
</dbReference>
<dbReference type="SMART" id="SM01030">
    <property type="entry name" value="BHD_1"/>
    <property type="match status" value="1"/>
</dbReference>
<dbReference type="GO" id="GO:0006289">
    <property type="term" value="P:nucleotide-excision repair"/>
    <property type="evidence" value="ECO:0007669"/>
    <property type="project" value="InterPro"/>
</dbReference>
<dbReference type="GO" id="GO:0005737">
    <property type="term" value="C:cytoplasm"/>
    <property type="evidence" value="ECO:0007669"/>
    <property type="project" value="TreeGrafter"/>
</dbReference>
<comment type="caution">
    <text evidence="11">The sequence shown here is derived from an EMBL/GenBank/DDBJ whole genome shotgun (WGS) entry which is preliminary data.</text>
</comment>
<dbReference type="NCBIfam" id="TIGR00605">
    <property type="entry name" value="rad4"/>
    <property type="match status" value="1"/>
</dbReference>
<dbReference type="Gene3D" id="3.30.60.290">
    <property type="entry name" value="Rad4, beta-hairpin domain BHD2"/>
    <property type="match status" value="1"/>
</dbReference>
<feature type="domain" description="Rad4 beta-hairpin" evidence="9">
    <location>
        <begin position="501"/>
        <end position="559"/>
    </location>
</feature>
<dbReference type="GO" id="GO:0071942">
    <property type="term" value="C:XPC complex"/>
    <property type="evidence" value="ECO:0007669"/>
    <property type="project" value="TreeGrafter"/>
</dbReference>
<comment type="subcellular location">
    <subcellularLocation>
        <location evidence="1">Nucleus</location>
    </subcellularLocation>
</comment>
<dbReference type="Pfam" id="PF10404">
    <property type="entry name" value="BHD_2"/>
    <property type="match status" value="1"/>
</dbReference>
<evidence type="ECO:0000256" key="5">
    <source>
        <dbReference type="ARBA" id="ARBA00023204"/>
    </source>
</evidence>
<feature type="domain" description="Rad4 beta-hairpin" evidence="10">
    <location>
        <begin position="566"/>
        <end position="640"/>
    </location>
</feature>
<keyword evidence="4" id="KW-0238">DNA-binding</keyword>
<accession>M7PCN6</accession>
<dbReference type="Gene3D" id="3.30.70.2460">
    <property type="entry name" value="Rad4, beta-hairpin domain BHD3"/>
    <property type="match status" value="1"/>
</dbReference>
<dbReference type="PANTHER" id="PTHR12135:SF0">
    <property type="entry name" value="DNA REPAIR PROTEIN COMPLEMENTING XP-C CELLS"/>
    <property type="match status" value="1"/>
</dbReference>
<evidence type="ECO:0000256" key="2">
    <source>
        <dbReference type="ARBA" id="ARBA00009525"/>
    </source>
</evidence>
<evidence type="ECO:0000313" key="11">
    <source>
        <dbReference type="EMBL" id="EMR08224.1"/>
    </source>
</evidence>
<reference evidence="12" key="1">
    <citation type="journal article" date="2016" name="Nat. Commun.">
        <title>Genome analysis of three Pneumocystis species reveals adaptation mechanisms to life exclusively in mammalian hosts.</title>
        <authorList>
            <person name="Ma L."/>
            <person name="Chen Z."/>
            <person name="Huang D.W."/>
            <person name="Kutty G."/>
            <person name="Ishihara M."/>
            <person name="Wang H."/>
            <person name="Abouelleil A."/>
            <person name="Bishop L."/>
            <person name="Davey E."/>
            <person name="Deng R."/>
            <person name="Deng X."/>
            <person name="Fan L."/>
            <person name="Fantoni G."/>
            <person name="Fitzgerald M."/>
            <person name="Gogineni E."/>
            <person name="Goldberg J.M."/>
            <person name="Handley G."/>
            <person name="Hu X."/>
            <person name="Huber C."/>
            <person name="Jiao X."/>
            <person name="Jones K."/>
            <person name="Levin J.Z."/>
            <person name="Liu Y."/>
            <person name="Macdonald P."/>
            <person name="Melnikov A."/>
            <person name="Raley C."/>
            <person name="Sassi M."/>
            <person name="Sherman B.T."/>
            <person name="Song X."/>
            <person name="Sykes S."/>
            <person name="Tran B."/>
            <person name="Walsh L."/>
            <person name="Xia Y."/>
            <person name="Yang J."/>
            <person name="Young S."/>
            <person name="Zeng Q."/>
            <person name="Zheng X."/>
            <person name="Stephens R."/>
            <person name="Nusbaum C."/>
            <person name="Birren B.W."/>
            <person name="Azadi P."/>
            <person name="Lempicki R.A."/>
            <person name="Cuomo C.A."/>
            <person name="Kovacs J.A."/>
        </authorList>
    </citation>
    <scope>NUCLEOTIDE SEQUENCE [LARGE SCALE GENOMIC DNA]</scope>
    <source>
        <strain evidence="12">B123</strain>
    </source>
</reference>